<dbReference type="SUPFAM" id="SSF109604">
    <property type="entry name" value="HD-domain/PDEase-like"/>
    <property type="match status" value="1"/>
</dbReference>
<keyword evidence="7 10" id="KW-0648">Protein biosynthesis</keyword>
<name>E4L7Z9_9FIRM</name>
<dbReference type="GO" id="GO:0005524">
    <property type="term" value="F:ATP binding"/>
    <property type="evidence" value="ECO:0007669"/>
    <property type="project" value="UniProtKB-UniRule"/>
</dbReference>
<dbReference type="Pfam" id="PF05746">
    <property type="entry name" value="DALR_1"/>
    <property type="match status" value="1"/>
</dbReference>
<dbReference type="PANTHER" id="PTHR30075">
    <property type="entry name" value="GLYCYL-TRNA SYNTHETASE"/>
    <property type="match status" value="1"/>
</dbReference>
<comment type="catalytic activity">
    <reaction evidence="9 10">
        <text>tRNA(Gly) + glycine + ATP = glycyl-tRNA(Gly) + AMP + diphosphate</text>
        <dbReference type="Rhea" id="RHEA:16013"/>
        <dbReference type="Rhea" id="RHEA-COMP:9664"/>
        <dbReference type="Rhea" id="RHEA-COMP:9683"/>
        <dbReference type="ChEBI" id="CHEBI:30616"/>
        <dbReference type="ChEBI" id="CHEBI:33019"/>
        <dbReference type="ChEBI" id="CHEBI:57305"/>
        <dbReference type="ChEBI" id="CHEBI:78442"/>
        <dbReference type="ChEBI" id="CHEBI:78522"/>
        <dbReference type="ChEBI" id="CHEBI:456215"/>
        <dbReference type="EC" id="6.1.1.14"/>
    </reaction>
</comment>
<evidence type="ECO:0000256" key="7">
    <source>
        <dbReference type="ARBA" id="ARBA00022917"/>
    </source>
</evidence>
<keyword evidence="4 10" id="KW-0436">Ligase</keyword>
<evidence type="ECO:0000313" key="12">
    <source>
        <dbReference type="EMBL" id="EFR43158.1"/>
    </source>
</evidence>
<dbReference type="OrthoDB" id="9775440at2"/>
<evidence type="ECO:0000313" key="13">
    <source>
        <dbReference type="Proteomes" id="UP000004594"/>
    </source>
</evidence>
<reference evidence="12 13" key="1">
    <citation type="submission" date="2010-11" db="EMBL/GenBank/DDBJ databases">
        <authorList>
            <person name="Durkin A.S."/>
            <person name="Madupu R."/>
            <person name="Torralba M."/>
            <person name="Gillis M."/>
            <person name="Methe B."/>
            <person name="Sutton G."/>
            <person name="Nelson K.E."/>
        </authorList>
    </citation>
    <scope>NUCLEOTIDE SEQUENCE [LARGE SCALE GENOMIC DNA]</scope>
    <source>
        <strain evidence="12 13">UPII 345-E</strain>
    </source>
</reference>
<dbReference type="InterPro" id="IPR006194">
    <property type="entry name" value="Gly-tRNA-synth_heterodimer"/>
</dbReference>
<gene>
    <name evidence="10 12" type="primary">glyS</name>
    <name evidence="12" type="ORF">HMPREF9220_0840</name>
</gene>
<keyword evidence="3 10" id="KW-0963">Cytoplasm</keyword>
<accession>E4L7Z9</accession>
<dbReference type="GO" id="GO:0004814">
    <property type="term" value="F:arginine-tRNA ligase activity"/>
    <property type="evidence" value="ECO:0007669"/>
    <property type="project" value="InterPro"/>
</dbReference>
<keyword evidence="6 10" id="KW-0067">ATP-binding</keyword>
<evidence type="ECO:0000256" key="4">
    <source>
        <dbReference type="ARBA" id="ARBA00022598"/>
    </source>
</evidence>
<evidence type="ECO:0000256" key="9">
    <source>
        <dbReference type="ARBA" id="ARBA00047937"/>
    </source>
</evidence>
<dbReference type="GO" id="GO:0006420">
    <property type="term" value="P:arginyl-tRNA aminoacylation"/>
    <property type="evidence" value="ECO:0007669"/>
    <property type="project" value="InterPro"/>
</dbReference>
<keyword evidence="5 10" id="KW-0547">Nucleotide-binding</keyword>
<dbReference type="NCBIfam" id="TIGR00211">
    <property type="entry name" value="glyS"/>
    <property type="match status" value="1"/>
</dbReference>
<keyword evidence="8 10" id="KW-0030">Aminoacyl-tRNA synthetase</keyword>
<feature type="domain" description="DALR anticodon binding" evidence="11">
    <location>
        <begin position="584"/>
        <end position="666"/>
    </location>
</feature>
<dbReference type="Proteomes" id="UP000004594">
    <property type="component" value="Unassembled WGS sequence"/>
</dbReference>
<dbReference type="PROSITE" id="PS50861">
    <property type="entry name" value="AA_TRNA_LIGASE_II_GLYAB"/>
    <property type="match status" value="1"/>
</dbReference>
<dbReference type="InterPro" id="IPR015944">
    <property type="entry name" value="Gly-tRNA-synth_bsu"/>
</dbReference>
<dbReference type="GO" id="GO:0006426">
    <property type="term" value="P:glycyl-tRNA aminoacylation"/>
    <property type="evidence" value="ECO:0007669"/>
    <property type="project" value="UniProtKB-UniRule"/>
</dbReference>
<dbReference type="GO" id="GO:0005829">
    <property type="term" value="C:cytosol"/>
    <property type="evidence" value="ECO:0007669"/>
    <property type="project" value="TreeGrafter"/>
</dbReference>
<evidence type="ECO:0000256" key="2">
    <source>
        <dbReference type="ARBA" id="ARBA00008226"/>
    </source>
</evidence>
<evidence type="ECO:0000256" key="3">
    <source>
        <dbReference type="ARBA" id="ARBA00022490"/>
    </source>
</evidence>
<evidence type="ECO:0000256" key="1">
    <source>
        <dbReference type="ARBA" id="ARBA00004496"/>
    </source>
</evidence>
<comment type="similarity">
    <text evidence="2 10">Belongs to the class-II aminoacyl-tRNA synthetase family.</text>
</comment>
<dbReference type="HAMAP" id="MF_00255">
    <property type="entry name" value="Gly_tRNA_synth_beta"/>
    <property type="match status" value="1"/>
</dbReference>
<dbReference type="PANTHER" id="PTHR30075:SF2">
    <property type="entry name" value="GLYCINE--TRNA LIGASE, CHLOROPLASTIC_MITOCHONDRIAL 2"/>
    <property type="match status" value="1"/>
</dbReference>
<comment type="subunit">
    <text evidence="10">Tetramer of two alpha and two beta subunits.</text>
</comment>
<dbReference type="AlphaFoldDB" id="E4L7Z9"/>
<dbReference type="eggNOG" id="COG0751">
    <property type="taxonomic scope" value="Bacteria"/>
</dbReference>
<comment type="subcellular location">
    <subcellularLocation>
        <location evidence="1 10">Cytoplasm</location>
    </subcellularLocation>
</comment>
<evidence type="ECO:0000256" key="6">
    <source>
        <dbReference type="ARBA" id="ARBA00022840"/>
    </source>
</evidence>
<sequence>MSKNLLLEIGTEEMPAKIMPGLVEQLNQLANIEMKNARLSFDDVKVYATPRRLAVIIEKSSEIQSDENLRKRGPSIKAAFDKEGNPTRALQGFAKSQKVDIEKIEKEGEYTWANITNKGKKIQEVLPVIFKNLISNLNFSRSMNWGTEKERFIRPIRWLVAMCDEEIIPVEFAHVKSGNISRGHRFLASDHVEIKNAESYKETMKKSFVIVDQDERRQMIIEGLKKVSEKLNGILWENKGLLEEINYLVEYPTALYGKIDEKFLQLPVPAVVTPMRDHQRYYPLRNKNGKLMPYFLTVRNGGTQSLENVKVGNERVLRARLEDAQFFFDEDRKKSLENFRENLKRINYQEGMGTMLDKANRLSALTELFAKEWKLSDEEAKDLKRASYLSKSDLATHMVTEFTELQGEMGKEYALLDNEKETVANAIFEQYLPRFSGDVLPKSNIGRALSLADKLDNLTATFLRGLIPTGSQDPFALRRQTIGIVNILNDGKIHWDITSGIKKALDLLSDDEKQKNKVLLQILEFIRQRVKVIMSDLKIDYDIVDAVSDDMTDIYAVFRKANAVIEMNVKEEIELRQVVTRLSHITKDKNPVKIEESLFEANEEKELYKAYIEIADKLKAECEAHEYIKMFEPLKNLVKYINAFLDSVMVMVENENVKNNRISLLIEVLNLYKMWGDFSKLV</sequence>
<evidence type="ECO:0000256" key="10">
    <source>
        <dbReference type="HAMAP-Rule" id="MF_00255"/>
    </source>
</evidence>
<comment type="caution">
    <text evidence="12">The sequence shown here is derived from an EMBL/GenBank/DDBJ whole genome shotgun (WGS) entry which is preliminary data.</text>
</comment>
<dbReference type="InterPro" id="IPR008909">
    <property type="entry name" value="DALR_anticod-bd"/>
</dbReference>
<dbReference type="EC" id="6.1.1.14" evidence="10"/>
<protein>
    <recommendedName>
        <fullName evidence="10">Glycine--tRNA ligase beta subunit</fullName>
        <ecNumber evidence="10">6.1.1.14</ecNumber>
    </recommendedName>
    <alternativeName>
        <fullName evidence="10">Glycyl-tRNA synthetase beta subunit</fullName>
        <shortName evidence="10">GlyRS</shortName>
    </alternativeName>
</protein>
<evidence type="ECO:0000256" key="8">
    <source>
        <dbReference type="ARBA" id="ARBA00023146"/>
    </source>
</evidence>
<dbReference type="PRINTS" id="PR01045">
    <property type="entry name" value="TRNASYNTHGB"/>
</dbReference>
<organism evidence="12 13">
    <name type="scientific">Dialister micraerophilus UPII 345-E</name>
    <dbReference type="NCBI Taxonomy" id="910314"/>
    <lineage>
        <taxon>Bacteria</taxon>
        <taxon>Bacillati</taxon>
        <taxon>Bacillota</taxon>
        <taxon>Negativicutes</taxon>
        <taxon>Veillonellales</taxon>
        <taxon>Veillonellaceae</taxon>
        <taxon>Dialister</taxon>
    </lineage>
</organism>
<dbReference type="GO" id="GO:0004820">
    <property type="term" value="F:glycine-tRNA ligase activity"/>
    <property type="evidence" value="ECO:0007669"/>
    <property type="project" value="UniProtKB-UniRule"/>
</dbReference>
<dbReference type="RefSeq" id="WP_007554254.1">
    <property type="nucleotide sequence ID" value="NZ_AENT01000010.1"/>
</dbReference>
<evidence type="ECO:0000259" key="11">
    <source>
        <dbReference type="Pfam" id="PF05746"/>
    </source>
</evidence>
<evidence type="ECO:0000256" key="5">
    <source>
        <dbReference type="ARBA" id="ARBA00022741"/>
    </source>
</evidence>
<dbReference type="EMBL" id="AENT01000010">
    <property type="protein sequence ID" value="EFR43158.1"/>
    <property type="molecule type" value="Genomic_DNA"/>
</dbReference>
<dbReference type="Pfam" id="PF02092">
    <property type="entry name" value="tRNA_synt_2f"/>
    <property type="match status" value="1"/>
</dbReference>
<proteinExistence type="inferred from homology"/>